<dbReference type="PANTHER" id="PTHR47505">
    <property type="entry name" value="DNA UTILIZATION PROTEIN YHGH"/>
    <property type="match status" value="1"/>
</dbReference>
<organism evidence="3">
    <name type="scientific">freshwater metagenome</name>
    <dbReference type="NCBI Taxonomy" id="449393"/>
    <lineage>
        <taxon>unclassified sequences</taxon>
        <taxon>metagenomes</taxon>
        <taxon>ecological metagenomes</taxon>
    </lineage>
</organism>
<dbReference type="InterPro" id="IPR029057">
    <property type="entry name" value="PRTase-like"/>
</dbReference>
<comment type="similarity">
    <text evidence="1">Belongs to the ComF/GntX family.</text>
</comment>
<proteinExistence type="inferred from homology"/>
<feature type="domain" description="Phosphoribosyltransferase" evidence="2">
    <location>
        <begin position="62"/>
        <end position="121"/>
    </location>
</feature>
<dbReference type="CDD" id="cd06223">
    <property type="entry name" value="PRTases_typeI"/>
    <property type="match status" value="1"/>
</dbReference>
<dbReference type="EMBL" id="CAEZVN010000012">
    <property type="protein sequence ID" value="CAB4626545.1"/>
    <property type="molecule type" value="Genomic_DNA"/>
</dbReference>
<evidence type="ECO:0000313" key="3">
    <source>
        <dbReference type="EMBL" id="CAB4626545.1"/>
    </source>
</evidence>
<dbReference type="AlphaFoldDB" id="A0A6J6IPY9"/>
<gene>
    <name evidence="3" type="ORF">UFOPK2001_00253</name>
</gene>
<dbReference type="Gene3D" id="3.40.50.2020">
    <property type="match status" value="1"/>
</dbReference>
<protein>
    <submittedName>
        <fullName evidence="3">Unannotated protein</fullName>
    </submittedName>
</protein>
<dbReference type="InterPro" id="IPR051910">
    <property type="entry name" value="ComF/GntX_DNA_util-trans"/>
</dbReference>
<dbReference type="PANTHER" id="PTHR47505:SF1">
    <property type="entry name" value="DNA UTILIZATION PROTEIN YHGH"/>
    <property type="match status" value="1"/>
</dbReference>
<sequence>MIAEGLEGALLVPVPSSIENYKKRGFRPTKVLAKRVSRLSGHVCLVSDSLGFRRKVEDQAHLDSDSRRKNLSGSMAADSRVAGRPVILFDDVVTTGSTILEAGRAISSEGGILVGFLAFAETILKTPPKN</sequence>
<evidence type="ECO:0000256" key="1">
    <source>
        <dbReference type="ARBA" id="ARBA00008007"/>
    </source>
</evidence>
<dbReference type="Pfam" id="PF00156">
    <property type="entry name" value="Pribosyltran"/>
    <property type="match status" value="1"/>
</dbReference>
<dbReference type="SUPFAM" id="SSF53271">
    <property type="entry name" value="PRTase-like"/>
    <property type="match status" value="1"/>
</dbReference>
<reference evidence="3" key="1">
    <citation type="submission" date="2020-05" db="EMBL/GenBank/DDBJ databases">
        <authorList>
            <person name="Chiriac C."/>
            <person name="Salcher M."/>
            <person name="Ghai R."/>
            <person name="Kavagutti S V."/>
        </authorList>
    </citation>
    <scope>NUCLEOTIDE SEQUENCE</scope>
</reference>
<name>A0A6J6IPY9_9ZZZZ</name>
<accession>A0A6J6IPY9</accession>
<dbReference type="InterPro" id="IPR000836">
    <property type="entry name" value="PRTase_dom"/>
</dbReference>
<evidence type="ECO:0000259" key="2">
    <source>
        <dbReference type="Pfam" id="PF00156"/>
    </source>
</evidence>